<evidence type="ECO:0000313" key="2">
    <source>
        <dbReference type="Proteomes" id="UP000027590"/>
    </source>
</evidence>
<dbReference type="Proteomes" id="UP000027590">
    <property type="component" value="Unassembled WGS sequence"/>
</dbReference>
<evidence type="ECO:0000313" key="1">
    <source>
        <dbReference type="EMBL" id="CDG32703.1"/>
    </source>
</evidence>
<comment type="caution">
    <text evidence="1">The sequence shown here is derived from an EMBL/GenBank/DDBJ whole genome shotgun (WGS) entry which is preliminary data.</text>
</comment>
<accession>A0A7U7G3Y3</accession>
<protein>
    <submittedName>
        <fullName evidence="1">Uncharacterized protein</fullName>
    </submittedName>
</protein>
<proteinExistence type="predicted"/>
<name>A0A7U7G3Y3_9PROT</name>
<gene>
    <name evidence="1" type="ORF">SACS_1842</name>
</gene>
<reference evidence="1 2" key="2">
    <citation type="journal article" date="2014" name="PLoS ONE">
        <title>Evolution of mitochondria reconstructed from the energy metabolism of living bacteria.</title>
        <authorList>
            <person name="Degli Esposti M."/>
            <person name="Chouaia B."/>
            <person name="Comandatore F."/>
            <person name="Crotti E."/>
            <person name="Sassera D."/>
            <person name="Lievens P.M."/>
            <person name="Daffonchio D."/>
            <person name="Bandi C."/>
        </authorList>
    </citation>
    <scope>NUCLEOTIDE SEQUENCE [LARGE SCALE GENOMIC DNA]</scope>
    <source>
        <strain evidence="2">AM169</strain>
    </source>
</reference>
<sequence>MPWLEVISGPTDIQCQRGYASVWQYPAGTGRWRADEHGHQIAEDDDQRHVVLETIGKGGEKGADIHWRYFRDDKAAERRSWD</sequence>
<dbReference type="EMBL" id="CBLY010000008">
    <property type="protein sequence ID" value="CDG32703.1"/>
    <property type="molecule type" value="Genomic_DNA"/>
</dbReference>
<organism evidence="1 2">
    <name type="scientific">Parasaccharibacter apium</name>
    <dbReference type="NCBI Taxonomy" id="1510841"/>
    <lineage>
        <taxon>Bacteria</taxon>
        <taxon>Pseudomonadati</taxon>
        <taxon>Pseudomonadota</taxon>
        <taxon>Alphaproteobacteria</taxon>
        <taxon>Acetobacterales</taxon>
        <taxon>Acetobacteraceae</taxon>
        <taxon>Parasaccharibacter</taxon>
    </lineage>
</organism>
<reference evidence="1 2" key="1">
    <citation type="journal article" date="2014" name="Genome Biol. Evol.">
        <title>Acetic acid bacteria genomes reveal functional traits for adaptation to life in insect guts.</title>
        <authorList>
            <person name="Chouaia B."/>
            <person name="Gaiarsa S."/>
            <person name="Crotti E."/>
            <person name="Comandatore F."/>
            <person name="Degli Esposti M."/>
            <person name="Ricci I."/>
            <person name="Alma A."/>
            <person name="Favia G."/>
            <person name="Bandi C."/>
            <person name="Daffonchio D."/>
        </authorList>
    </citation>
    <scope>NUCLEOTIDE SEQUENCE [LARGE SCALE GENOMIC DNA]</scope>
    <source>
        <strain evidence="2">AM169</strain>
    </source>
</reference>
<dbReference type="AlphaFoldDB" id="A0A7U7G3Y3"/>